<dbReference type="KEGG" id="bxb:DR64_6238"/>
<feature type="chain" id="PRO_5004182383" description="Molybdopterin-dependent oxidoreductase" evidence="1">
    <location>
        <begin position="25"/>
        <end position="200"/>
    </location>
</feature>
<feature type="signal peptide" evidence="1">
    <location>
        <begin position="1"/>
        <end position="24"/>
    </location>
</feature>
<proteinExistence type="predicted"/>
<dbReference type="AlphaFoldDB" id="Q13LK2"/>
<dbReference type="OrthoDB" id="8685546at2"/>
<evidence type="ECO:0000313" key="2">
    <source>
        <dbReference type="EMBL" id="ABE35037.1"/>
    </source>
</evidence>
<dbReference type="RefSeq" id="WP_011492340.1">
    <property type="nucleotide sequence ID" value="NC_007952.1"/>
</dbReference>
<dbReference type="InterPro" id="IPR006311">
    <property type="entry name" value="TAT_signal"/>
</dbReference>
<organism evidence="2 3">
    <name type="scientific">Paraburkholderia xenovorans (strain LB400)</name>
    <dbReference type="NCBI Taxonomy" id="266265"/>
    <lineage>
        <taxon>Bacteria</taxon>
        <taxon>Pseudomonadati</taxon>
        <taxon>Pseudomonadota</taxon>
        <taxon>Betaproteobacteria</taxon>
        <taxon>Burkholderiales</taxon>
        <taxon>Burkholderiaceae</taxon>
        <taxon>Paraburkholderia</taxon>
    </lineage>
</organism>
<accession>Q13LK2</accession>
<protein>
    <recommendedName>
        <fullName evidence="4">Molybdopterin-dependent oxidoreductase</fullName>
    </recommendedName>
</protein>
<dbReference type="EMBL" id="CP000271">
    <property type="protein sequence ID" value="ABE35037.1"/>
    <property type="molecule type" value="Genomic_DNA"/>
</dbReference>
<dbReference type="KEGG" id="bxe:Bxe_B0917"/>
<dbReference type="SUPFAM" id="SSF56524">
    <property type="entry name" value="Oxidoreductase molybdopterin-binding domain"/>
    <property type="match status" value="1"/>
</dbReference>
<dbReference type="Proteomes" id="UP000001817">
    <property type="component" value="Chromosome 2"/>
</dbReference>
<name>Q13LK2_PARXL</name>
<keyword evidence="3" id="KW-1185">Reference proteome</keyword>
<keyword evidence="1" id="KW-0732">Signal</keyword>
<dbReference type="STRING" id="266265.Bxe_B0917"/>
<dbReference type="Gene3D" id="3.90.420.10">
    <property type="entry name" value="Oxidoreductase, molybdopterin-binding domain"/>
    <property type="match status" value="1"/>
</dbReference>
<evidence type="ECO:0000313" key="3">
    <source>
        <dbReference type="Proteomes" id="UP000001817"/>
    </source>
</evidence>
<evidence type="ECO:0000256" key="1">
    <source>
        <dbReference type="SAM" id="SignalP"/>
    </source>
</evidence>
<dbReference type="PROSITE" id="PS51318">
    <property type="entry name" value="TAT"/>
    <property type="match status" value="1"/>
</dbReference>
<dbReference type="eggNOG" id="COG3915">
    <property type="taxonomic scope" value="Bacteria"/>
</dbReference>
<dbReference type="InterPro" id="IPR036374">
    <property type="entry name" value="OxRdtase_Mopterin-bd_sf"/>
</dbReference>
<evidence type="ECO:0008006" key="4">
    <source>
        <dbReference type="Google" id="ProtNLM"/>
    </source>
</evidence>
<dbReference type="PATRIC" id="fig|266265.5.peg.6859"/>
<sequence length="200" mass="21273">MNKRKFLSSAALLGASAAAAPAFGGQPVHRQACAASPVVLTISGAIRRHNRGALDPAFDQLLARHQVKFSEAYGLDFPLIAGMPAVTIKPTTEYDARPHSLSGPLLINVLEHVGAPTAGSTQIVMHAVDGYAVATTLDKVRAYQFIVATHMDGKPLPLGGVGPLWATYDADTIPELSGKPLKDRFELSPWGLYHLRVSEA</sequence>
<gene>
    <name evidence="2" type="ORF">Bxe_B0917</name>
</gene>
<reference evidence="2 3" key="1">
    <citation type="journal article" date="2006" name="Proc. Natl. Acad. Sci. U.S.A.">
        <title>Burkholderia xenovorans LB400 harbors a multi-replicon, 9.73-Mbp genome shaped for versatility.</title>
        <authorList>
            <person name="Chain P.S."/>
            <person name="Denef V.J."/>
            <person name="Konstantinidis K.T."/>
            <person name="Vergez L.M."/>
            <person name="Agullo L."/>
            <person name="Reyes V.L."/>
            <person name="Hauser L."/>
            <person name="Cordova M."/>
            <person name="Gomez L."/>
            <person name="Gonzalez M."/>
            <person name="Land M."/>
            <person name="Lao V."/>
            <person name="Larimer F."/>
            <person name="LiPuma J.J."/>
            <person name="Mahenthiralingam E."/>
            <person name="Malfatti S.A."/>
            <person name="Marx C.J."/>
            <person name="Parnell J.J."/>
            <person name="Ramette A."/>
            <person name="Richardson P."/>
            <person name="Seeger M."/>
            <person name="Smith D."/>
            <person name="Spilker T."/>
            <person name="Sul W.J."/>
            <person name="Tsoi T.V."/>
            <person name="Ulrich L.E."/>
            <person name="Zhulin I.B."/>
            <person name="Tiedje J.M."/>
        </authorList>
    </citation>
    <scope>NUCLEOTIDE SEQUENCE [LARGE SCALE GENOMIC DNA]</scope>
    <source>
        <strain evidence="2 3">LB400</strain>
    </source>
</reference>